<sequence>MIDAATGWTDDRVELLTKLWGEGLSASQIAAALGGGVTRNAVIGKVHRLGLSGRAKPGQNAAMRPAKARPVVPTPPQLEGGRTPPRDPEQLMRPTVVADDRWPVEEVEIPVSQRVSIMELRDTTCRWPLGDPSKPDFAFCGGRAVTGLPYCAHHCRIAYQPAAERRRLRA</sequence>
<dbReference type="Pfam" id="PF07750">
    <property type="entry name" value="GcrA"/>
    <property type="match status" value="1"/>
</dbReference>
<gene>
    <name evidence="2" type="ORF">HJG44_20185</name>
</gene>
<evidence type="ECO:0000313" key="2">
    <source>
        <dbReference type="EMBL" id="NNM74683.1"/>
    </source>
</evidence>
<comment type="caution">
    <text evidence="2">The sequence shown here is derived from an EMBL/GenBank/DDBJ whole genome shotgun (WGS) entry which is preliminary data.</text>
</comment>
<dbReference type="InterPro" id="IPR011681">
    <property type="entry name" value="GcrA"/>
</dbReference>
<protein>
    <submittedName>
        <fullName evidence="2">GcrA cell cycle regulator</fullName>
    </submittedName>
</protein>
<dbReference type="EMBL" id="JABEPP010000006">
    <property type="protein sequence ID" value="NNM74683.1"/>
    <property type="molecule type" value="Genomic_DNA"/>
</dbReference>
<evidence type="ECO:0000313" key="3">
    <source>
        <dbReference type="Proteomes" id="UP000564885"/>
    </source>
</evidence>
<dbReference type="AlphaFoldDB" id="A0A849IL57"/>
<evidence type="ECO:0000256" key="1">
    <source>
        <dbReference type="SAM" id="MobiDB-lite"/>
    </source>
</evidence>
<dbReference type="Gene3D" id="1.10.10.60">
    <property type="entry name" value="Homeodomain-like"/>
    <property type="match status" value="1"/>
</dbReference>
<reference evidence="2 3" key="1">
    <citation type="submission" date="2020-04" db="EMBL/GenBank/DDBJ databases">
        <title>Enterovirga sp. isolate from soil.</title>
        <authorList>
            <person name="Chea S."/>
            <person name="Kim D.-U."/>
        </authorList>
    </citation>
    <scope>NUCLEOTIDE SEQUENCE [LARGE SCALE GENOMIC DNA]</scope>
    <source>
        <strain evidence="2 3">DB1703</strain>
    </source>
</reference>
<keyword evidence="3" id="KW-1185">Reference proteome</keyword>
<accession>A0A849IL57</accession>
<feature type="region of interest" description="Disordered" evidence="1">
    <location>
        <begin position="53"/>
        <end position="90"/>
    </location>
</feature>
<dbReference type="Proteomes" id="UP000564885">
    <property type="component" value="Unassembled WGS sequence"/>
</dbReference>
<proteinExistence type="predicted"/>
<name>A0A849IL57_9HYPH</name>
<dbReference type="RefSeq" id="WP_171220140.1">
    <property type="nucleotide sequence ID" value="NZ_JABEPP010000006.1"/>
</dbReference>
<organism evidence="2 3">
    <name type="scientific">Enterovirga aerilata</name>
    <dbReference type="NCBI Taxonomy" id="2730920"/>
    <lineage>
        <taxon>Bacteria</taxon>
        <taxon>Pseudomonadati</taxon>
        <taxon>Pseudomonadota</taxon>
        <taxon>Alphaproteobacteria</taxon>
        <taxon>Hyphomicrobiales</taxon>
        <taxon>Methylobacteriaceae</taxon>
        <taxon>Enterovirga</taxon>
    </lineage>
</organism>